<keyword evidence="6" id="KW-1185">Reference proteome</keyword>
<dbReference type="EMBL" id="KL367490">
    <property type="protein sequence ID" value="KFD70082.1"/>
    <property type="molecule type" value="Genomic_DNA"/>
</dbReference>
<dbReference type="Proteomes" id="UP000030764">
    <property type="component" value="Unassembled WGS sequence"/>
</dbReference>
<sequence length="193" mass="20999">MAIIPGVLFKNLRPAVGRFLSLSAIVKGRMDRREHQAGSKPIEEGVEGEKYFETIGLESSDGIFPTLETMKQVFHGIPYEETPICHVKCSKNNVKITVTDIHGTLILYTSCGVEGFKNCKKKTEVAGQATGIAAGMKALRRGVKNVRIIVSGLGPGRMSSIRGIALAGVQVISITDFTPLPELGPRPRKQRRI</sequence>
<accession>A0A085MID2</accession>
<evidence type="ECO:0000256" key="3">
    <source>
        <dbReference type="ARBA" id="ARBA00023274"/>
    </source>
</evidence>
<evidence type="ECO:0000313" key="5">
    <source>
        <dbReference type="EMBL" id="KFD70082.1"/>
    </source>
</evidence>
<proteinExistence type="inferred from homology"/>
<dbReference type="SUPFAM" id="SSF53137">
    <property type="entry name" value="Translational machinery components"/>
    <property type="match status" value="1"/>
</dbReference>
<dbReference type="GO" id="GO:0003735">
    <property type="term" value="F:structural constituent of ribosome"/>
    <property type="evidence" value="ECO:0007669"/>
    <property type="project" value="InterPro"/>
</dbReference>
<dbReference type="InterPro" id="IPR036967">
    <property type="entry name" value="Ribosomal_uS11_sf"/>
</dbReference>
<dbReference type="InterPro" id="IPR001971">
    <property type="entry name" value="Ribosomal_uS11"/>
</dbReference>
<evidence type="ECO:0000256" key="1">
    <source>
        <dbReference type="ARBA" id="ARBA00006194"/>
    </source>
</evidence>
<dbReference type="GO" id="GO:0005840">
    <property type="term" value="C:ribosome"/>
    <property type="evidence" value="ECO:0007669"/>
    <property type="project" value="UniProtKB-KW"/>
</dbReference>
<dbReference type="AlphaFoldDB" id="A0A085MID2"/>
<dbReference type="Pfam" id="PF00411">
    <property type="entry name" value="Ribosomal_S11"/>
    <property type="match status" value="1"/>
</dbReference>
<dbReference type="Proteomes" id="UP000030758">
    <property type="component" value="Unassembled WGS sequence"/>
</dbReference>
<comment type="similarity">
    <text evidence="1">Belongs to the universal ribosomal protein uS11 family.</text>
</comment>
<dbReference type="GO" id="GO:0006412">
    <property type="term" value="P:translation"/>
    <property type="evidence" value="ECO:0007669"/>
    <property type="project" value="InterPro"/>
</dbReference>
<evidence type="ECO:0000313" key="4">
    <source>
        <dbReference type="EMBL" id="KFD56978.1"/>
    </source>
</evidence>
<gene>
    <name evidence="4" type="ORF">M513_02235</name>
    <name evidence="5" type="ORF">M514_02235</name>
</gene>
<reference evidence="4 6" key="1">
    <citation type="journal article" date="2014" name="Nat. Genet.">
        <title>Genome and transcriptome of the porcine whipworm Trichuris suis.</title>
        <authorList>
            <person name="Jex A.R."/>
            <person name="Nejsum P."/>
            <person name="Schwarz E.M."/>
            <person name="Hu L."/>
            <person name="Young N.D."/>
            <person name="Hall R.S."/>
            <person name="Korhonen P.K."/>
            <person name="Liao S."/>
            <person name="Thamsborg S."/>
            <person name="Xia J."/>
            <person name="Xu P."/>
            <person name="Wang S."/>
            <person name="Scheerlinck J.P."/>
            <person name="Hofmann A."/>
            <person name="Sternberg P.W."/>
            <person name="Wang J."/>
            <person name="Gasser R.B."/>
        </authorList>
    </citation>
    <scope>NUCLEOTIDE SEQUENCE [LARGE SCALE GENOMIC DNA]</scope>
    <source>
        <strain evidence="5">DCEP-RM93F</strain>
        <strain evidence="4">DCEP-RM93M</strain>
    </source>
</reference>
<dbReference type="Gene3D" id="3.30.420.80">
    <property type="entry name" value="Ribosomal protein S11"/>
    <property type="match status" value="1"/>
</dbReference>
<name>A0A085MID2_9BILA</name>
<dbReference type="EMBL" id="KL363191">
    <property type="protein sequence ID" value="KFD56978.1"/>
    <property type="molecule type" value="Genomic_DNA"/>
</dbReference>
<keyword evidence="3" id="KW-0687">Ribonucleoprotein</keyword>
<dbReference type="PANTHER" id="PTHR11759">
    <property type="entry name" value="40S RIBOSOMAL PROTEIN S14/30S RIBOSOMAL PROTEIN S11"/>
    <property type="match status" value="1"/>
</dbReference>
<evidence type="ECO:0008006" key="7">
    <source>
        <dbReference type="Google" id="ProtNLM"/>
    </source>
</evidence>
<protein>
    <recommendedName>
        <fullName evidence="7">Ribosomal protein S11</fullName>
    </recommendedName>
</protein>
<evidence type="ECO:0000256" key="2">
    <source>
        <dbReference type="ARBA" id="ARBA00022980"/>
    </source>
</evidence>
<dbReference type="HAMAP" id="MF_01310">
    <property type="entry name" value="Ribosomal_uS11"/>
    <property type="match status" value="1"/>
</dbReference>
<keyword evidence="2" id="KW-0689">Ribosomal protein</keyword>
<evidence type="ECO:0000313" key="6">
    <source>
        <dbReference type="Proteomes" id="UP000030764"/>
    </source>
</evidence>
<organism evidence="4 6">
    <name type="scientific">Trichuris suis</name>
    <name type="common">pig whipworm</name>
    <dbReference type="NCBI Taxonomy" id="68888"/>
    <lineage>
        <taxon>Eukaryota</taxon>
        <taxon>Metazoa</taxon>
        <taxon>Ecdysozoa</taxon>
        <taxon>Nematoda</taxon>
        <taxon>Enoplea</taxon>
        <taxon>Dorylaimia</taxon>
        <taxon>Trichinellida</taxon>
        <taxon>Trichuridae</taxon>
        <taxon>Trichuris</taxon>
    </lineage>
</organism>
<dbReference type="GO" id="GO:1990904">
    <property type="term" value="C:ribonucleoprotein complex"/>
    <property type="evidence" value="ECO:0007669"/>
    <property type="project" value="UniProtKB-KW"/>
</dbReference>